<keyword evidence="4" id="KW-1185">Reference proteome</keyword>
<dbReference type="Proteomes" id="UP001165122">
    <property type="component" value="Unassembled WGS sequence"/>
</dbReference>
<reference evidence="4" key="1">
    <citation type="journal article" date="2023" name="Commun. Biol.">
        <title>Genome analysis of Parmales, the sister group of diatoms, reveals the evolutionary specialization of diatoms from phago-mixotrophs to photoautotrophs.</title>
        <authorList>
            <person name="Ban H."/>
            <person name="Sato S."/>
            <person name="Yoshikawa S."/>
            <person name="Yamada K."/>
            <person name="Nakamura Y."/>
            <person name="Ichinomiya M."/>
            <person name="Sato N."/>
            <person name="Blanc-Mathieu R."/>
            <person name="Endo H."/>
            <person name="Kuwata A."/>
            <person name="Ogata H."/>
        </authorList>
    </citation>
    <scope>NUCLEOTIDE SEQUENCE [LARGE SCALE GENOMIC DNA]</scope>
    <source>
        <strain evidence="4">NIES 3700</strain>
    </source>
</reference>
<name>A0A9W7CM79_9STRA</name>
<dbReference type="AlphaFoldDB" id="A0A9W7CM79"/>
<dbReference type="EMBL" id="BRXW01000109">
    <property type="protein sequence ID" value="GMI07141.1"/>
    <property type="molecule type" value="Genomic_DNA"/>
</dbReference>
<sequence>MGRSYAQSLGLGLALTATALTATFLYSSKRSTNLLSTSHRPREITIFPPPPPSLSPHTLIFLSSHYQNSQFWRRTASILSSRGYSCHLIHLELGDTSKSLLTLREYIESIDSKNGTSRVIMFGHSLGGTIAQLYAMNDYPVSGMVLLASCGVEESDVRCMRESLFPSAKHQFFLYCLDLLLSTIARNLWLKRKILPKLFSTTTTTTTAAPSTTRTSPLQNPTKDSINLLEFTSVVKCLSDAEAPFLQIEKAIADRSVTKPSPSPKSTSNPSLFPLPMLNLLPENDLLIPKSSYYRTAKIWNVESKILPNQGHNCGDEGWEETETSVILEFLRTTTFPFPSRMKPPLSEENSDGSSDSFVNVGSPNDDDSDDGDDIELDFGDLARETEISEEDEKSWRSTFTSWTSWTS</sequence>
<evidence type="ECO:0000313" key="4">
    <source>
        <dbReference type="Proteomes" id="UP001165122"/>
    </source>
</evidence>
<evidence type="ECO:0000259" key="2">
    <source>
        <dbReference type="Pfam" id="PF00561"/>
    </source>
</evidence>
<gene>
    <name evidence="3" type="ORF">TrLO_g11029</name>
</gene>
<evidence type="ECO:0000313" key="3">
    <source>
        <dbReference type="EMBL" id="GMI07141.1"/>
    </source>
</evidence>
<dbReference type="InterPro" id="IPR029058">
    <property type="entry name" value="AB_hydrolase_fold"/>
</dbReference>
<dbReference type="PANTHER" id="PTHR42886:SF42">
    <property type="entry name" value="ALPHA_BETA-HYDROLASES SUPERFAMILY PROTEIN"/>
    <property type="match status" value="1"/>
</dbReference>
<dbReference type="GO" id="GO:0006654">
    <property type="term" value="P:phosphatidic acid biosynthetic process"/>
    <property type="evidence" value="ECO:0007669"/>
    <property type="project" value="TreeGrafter"/>
</dbReference>
<dbReference type="Gene3D" id="3.40.50.1820">
    <property type="entry name" value="alpha/beta hydrolase"/>
    <property type="match status" value="1"/>
</dbReference>
<feature type="compositionally biased region" description="Polar residues" evidence="1">
    <location>
        <begin position="352"/>
        <end position="363"/>
    </location>
</feature>
<feature type="compositionally biased region" description="Acidic residues" evidence="1">
    <location>
        <begin position="365"/>
        <end position="379"/>
    </location>
</feature>
<evidence type="ECO:0000256" key="1">
    <source>
        <dbReference type="SAM" id="MobiDB-lite"/>
    </source>
</evidence>
<accession>A0A9W7CM79</accession>
<dbReference type="GO" id="GO:0042171">
    <property type="term" value="F:lysophosphatidic acid acyltransferase activity"/>
    <property type="evidence" value="ECO:0007669"/>
    <property type="project" value="TreeGrafter"/>
</dbReference>
<proteinExistence type="predicted"/>
<comment type="caution">
    <text evidence="3">The sequence shown here is derived from an EMBL/GenBank/DDBJ whole genome shotgun (WGS) entry which is preliminary data.</text>
</comment>
<dbReference type="SUPFAM" id="SSF53474">
    <property type="entry name" value="alpha/beta-Hydrolases"/>
    <property type="match status" value="1"/>
</dbReference>
<feature type="domain" description="AB hydrolase-1" evidence="2">
    <location>
        <begin position="60"/>
        <end position="313"/>
    </location>
</feature>
<dbReference type="GO" id="GO:0052689">
    <property type="term" value="F:carboxylic ester hydrolase activity"/>
    <property type="evidence" value="ECO:0007669"/>
    <property type="project" value="TreeGrafter"/>
</dbReference>
<dbReference type="GO" id="GO:0055088">
    <property type="term" value="P:lipid homeostasis"/>
    <property type="evidence" value="ECO:0007669"/>
    <property type="project" value="TreeGrafter"/>
</dbReference>
<feature type="region of interest" description="Disordered" evidence="1">
    <location>
        <begin position="339"/>
        <end position="380"/>
    </location>
</feature>
<organism evidence="3 4">
    <name type="scientific">Triparma laevis f. longispina</name>
    <dbReference type="NCBI Taxonomy" id="1714387"/>
    <lineage>
        <taxon>Eukaryota</taxon>
        <taxon>Sar</taxon>
        <taxon>Stramenopiles</taxon>
        <taxon>Ochrophyta</taxon>
        <taxon>Bolidophyceae</taxon>
        <taxon>Parmales</taxon>
        <taxon>Triparmaceae</taxon>
        <taxon>Triparma</taxon>
    </lineage>
</organism>
<dbReference type="PANTHER" id="PTHR42886">
    <property type="entry name" value="RE40534P-RELATED"/>
    <property type="match status" value="1"/>
</dbReference>
<dbReference type="Pfam" id="PF00561">
    <property type="entry name" value="Abhydrolase_1"/>
    <property type="match status" value="1"/>
</dbReference>
<dbReference type="OrthoDB" id="8119704at2759"/>
<protein>
    <recommendedName>
        <fullName evidence="2">AB hydrolase-1 domain-containing protein</fullName>
    </recommendedName>
</protein>
<dbReference type="InterPro" id="IPR000073">
    <property type="entry name" value="AB_hydrolase_1"/>
</dbReference>